<evidence type="ECO:0000259" key="13">
    <source>
        <dbReference type="PROSITE" id="PS50261"/>
    </source>
</evidence>
<evidence type="ECO:0000256" key="10">
    <source>
        <dbReference type="SAM" id="Phobius"/>
    </source>
</evidence>
<dbReference type="InterPro" id="IPR001879">
    <property type="entry name" value="GPCR_2_extracellular_dom"/>
</dbReference>
<organism evidence="14 15">
    <name type="scientific">Brachionus calyciflorus</name>
    <dbReference type="NCBI Taxonomy" id="104777"/>
    <lineage>
        <taxon>Eukaryota</taxon>
        <taxon>Metazoa</taxon>
        <taxon>Spiralia</taxon>
        <taxon>Gnathifera</taxon>
        <taxon>Rotifera</taxon>
        <taxon>Eurotatoria</taxon>
        <taxon>Monogononta</taxon>
        <taxon>Pseudotrocha</taxon>
        <taxon>Ploima</taxon>
        <taxon>Brachionidae</taxon>
        <taxon>Brachionus</taxon>
    </lineage>
</organism>
<evidence type="ECO:0000313" key="14">
    <source>
        <dbReference type="EMBL" id="CAF1087275.1"/>
    </source>
</evidence>
<evidence type="ECO:0000256" key="8">
    <source>
        <dbReference type="ARBA" id="ARBA00023170"/>
    </source>
</evidence>
<evidence type="ECO:0000256" key="5">
    <source>
        <dbReference type="ARBA" id="ARBA00022989"/>
    </source>
</evidence>
<comment type="subcellular location">
    <subcellularLocation>
        <location evidence="1">Cell membrane</location>
        <topology evidence="1">Multi-pass membrane protein</topology>
    </subcellularLocation>
</comment>
<dbReference type="Gene3D" id="1.20.1070.10">
    <property type="entry name" value="Rhodopsin 7-helix transmembrane proteins"/>
    <property type="match status" value="1"/>
</dbReference>
<evidence type="ECO:0000256" key="2">
    <source>
        <dbReference type="ARBA" id="ARBA00005314"/>
    </source>
</evidence>
<evidence type="ECO:0000256" key="3">
    <source>
        <dbReference type="ARBA" id="ARBA00022475"/>
    </source>
</evidence>
<name>A0A814N210_9BILA</name>
<dbReference type="OrthoDB" id="6022368at2759"/>
<keyword evidence="15" id="KW-1185">Reference proteome</keyword>
<evidence type="ECO:0000256" key="6">
    <source>
        <dbReference type="ARBA" id="ARBA00023040"/>
    </source>
</evidence>
<dbReference type="Pfam" id="PF00002">
    <property type="entry name" value="7tm_2"/>
    <property type="match status" value="1"/>
</dbReference>
<keyword evidence="6" id="KW-0297">G-protein coupled receptor</keyword>
<feature type="signal peptide" evidence="11">
    <location>
        <begin position="1"/>
        <end position="21"/>
    </location>
</feature>
<feature type="chain" id="PRO_5032718907" evidence="11">
    <location>
        <begin position="22"/>
        <end position="275"/>
    </location>
</feature>
<proteinExistence type="inferred from homology"/>
<evidence type="ECO:0000256" key="11">
    <source>
        <dbReference type="SAM" id="SignalP"/>
    </source>
</evidence>
<dbReference type="SUPFAM" id="SSF111418">
    <property type="entry name" value="Hormone receptor domain"/>
    <property type="match status" value="1"/>
</dbReference>
<dbReference type="EMBL" id="CAJNOC010006850">
    <property type="protein sequence ID" value="CAF1087275.1"/>
    <property type="molecule type" value="Genomic_DNA"/>
</dbReference>
<feature type="domain" description="G-protein coupled receptors family 2 profile 1" evidence="12">
    <location>
        <begin position="62"/>
        <end position="134"/>
    </location>
</feature>
<reference evidence="14" key="1">
    <citation type="submission" date="2021-02" db="EMBL/GenBank/DDBJ databases">
        <authorList>
            <person name="Nowell W R."/>
        </authorList>
    </citation>
    <scope>NUCLEOTIDE SEQUENCE</scope>
    <source>
        <strain evidence="14">Ploen Becks lab</strain>
    </source>
</reference>
<feature type="transmembrane region" description="Helical" evidence="10">
    <location>
        <begin position="158"/>
        <end position="178"/>
    </location>
</feature>
<dbReference type="AlphaFoldDB" id="A0A814N210"/>
<dbReference type="GO" id="GO:0005886">
    <property type="term" value="C:plasma membrane"/>
    <property type="evidence" value="ECO:0007669"/>
    <property type="project" value="UniProtKB-SubCell"/>
</dbReference>
<keyword evidence="9" id="KW-0807">Transducer</keyword>
<keyword evidence="5 10" id="KW-1133">Transmembrane helix</keyword>
<keyword evidence="4 10" id="KW-0812">Transmembrane</keyword>
<dbReference type="GO" id="GO:0007166">
    <property type="term" value="P:cell surface receptor signaling pathway"/>
    <property type="evidence" value="ECO:0007669"/>
    <property type="project" value="InterPro"/>
</dbReference>
<sequence length="275" mass="32280">MAFKILSLTIIILMFSNEIPCFKNETTLNKTNSKINETKFSNSDEDRKKMVLLEQYFELKSPCPFNLSIKIKKDYCQSTADPLSCFPSTPPNSTFYFPCRFKNLQNIANISGYRNCKSDGTWASSNYFPCLQYMSLVLRNQQIDNDQKIFKLMTICNFIGFSVTIFFVSCAIFVFLSIRSLRCIRNMIHCNMLFTFLFKSTAHIGFYIFILSRKESFWDYNHFLCIVFNVVLNYSLMCSFFWMMIEAVYLITVIVAAYSSNKIKLWWYLITGWSN</sequence>
<evidence type="ECO:0000256" key="4">
    <source>
        <dbReference type="ARBA" id="ARBA00022692"/>
    </source>
</evidence>
<dbReference type="InterPro" id="IPR036445">
    <property type="entry name" value="GPCR_2_extracell_dom_sf"/>
</dbReference>
<evidence type="ECO:0000259" key="12">
    <source>
        <dbReference type="PROSITE" id="PS50227"/>
    </source>
</evidence>
<feature type="transmembrane region" description="Helical" evidence="10">
    <location>
        <begin position="231"/>
        <end position="258"/>
    </location>
</feature>
<dbReference type="Pfam" id="PF02793">
    <property type="entry name" value="HRM"/>
    <property type="match status" value="1"/>
</dbReference>
<keyword evidence="11" id="KW-0732">Signal</keyword>
<accession>A0A814N210</accession>
<keyword evidence="3" id="KW-1003">Cell membrane</keyword>
<keyword evidence="7 10" id="KW-0472">Membrane</keyword>
<feature type="transmembrane region" description="Helical" evidence="10">
    <location>
        <begin position="190"/>
        <end position="211"/>
    </location>
</feature>
<protein>
    <submittedName>
        <fullName evidence="14">Uncharacterized protein</fullName>
    </submittedName>
</protein>
<comment type="caution">
    <text evidence="14">The sequence shown here is derived from an EMBL/GenBank/DDBJ whole genome shotgun (WGS) entry which is preliminary data.</text>
</comment>
<keyword evidence="8" id="KW-0675">Receptor</keyword>
<dbReference type="InterPro" id="IPR000832">
    <property type="entry name" value="GPCR_2_secretin-like"/>
</dbReference>
<evidence type="ECO:0000256" key="9">
    <source>
        <dbReference type="ARBA" id="ARBA00023224"/>
    </source>
</evidence>
<feature type="domain" description="G-protein coupled receptors family 2 profile 2" evidence="13">
    <location>
        <begin position="153"/>
        <end position="275"/>
    </location>
</feature>
<comment type="similarity">
    <text evidence="2">Belongs to the G-protein coupled receptor 2 family.</text>
</comment>
<dbReference type="PRINTS" id="PR00249">
    <property type="entry name" value="GPCRSECRETIN"/>
</dbReference>
<evidence type="ECO:0000256" key="7">
    <source>
        <dbReference type="ARBA" id="ARBA00023136"/>
    </source>
</evidence>
<dbReference type="InterPro" id="IPR050332">
    <property type="entry name" value="GPCR_2"/>
</dbReference>
<evidence type="ECO:0000256" key="1">
    <source>
        <dbReference type="ARBA" id="ARBA00004651"/>
    </source>
</evidence>
<dbReference type="PROSITE" id="PS50261">
    <property type="entry name" value="G_PROTEIN_RECEP_F2_4"/>
    <property type="match status" value="1"/>
</dbReference>
<dbReference type="PROSITE" id="PS50227">
    <property type="entry name" value="G_PROTEIN_RECEP_F2_3"/>
    <property type="match status" value="1"/>
</dbReference>
<dbReference type="InterPro" id="IPR017981">
    <property type="entry name" value="GPCR_2-like_7TM"/>
</dbReference>
<gene>
    <name evidence="14" type="ORF">OXX778_LOCUS20488</name>
</gene>
<dbReference type="Gene3D" id="4.10.1240.10">
    <property type="entry name" value="GPCR, family 2, extracellular hormone receptor domain"/>
    <property type="match status" value="1"/>
</dbReference>
<dbReference type="GO" id="GO:0007188">
    <property type="term" value="P:adenylate cyclase-modulating G protein-coupled receptor signaling pathway"/>
    <property type="evidence" value="ECO:0007669"/>
    <property type="project" value="TreeGrafter"/>
</dbReference>
<dbReference type="PANTHER" id="PTHR45620">
    <property type="entry name" value="PDF RECEPTOR-LIKE PROTEIN-RELATED"/>
    <property type="match status" value="1"/>
</dbReference>
<dbReference type="Proteomes" id="UP000663879">
    <property type="component" value="Unassembled WGS sequence"/>
</dbReference>
<evidence type="ECO:0000313" key="15">
    <source>
        <dbReference type="Proteomes" id="UP000663879"/>
    </source>
</evidence>
<dbReference type="GO" id="GO:0008528">
    <property type="term" value="F:G protein-coupled peptide receptor activity"/>
    <property type="evidence" value="ECO:0007669"/>
    <property type="project" value="TreeGrafter"/>
</dbReference>